<feature type="domain" description="Killer toxin Kp4" evidence="2">
    <location>
        <begin position="11"/>
        <end position="164"/>
    </location>
</feature>
<keyword evidence="4" id="KW-1185">Reference proteome</keyword>
<accession>A0A9W9MGE5</accession>
<organism evidence="3 4">
    <name type="scientific">Penicillium cf. griseofulvum</name>
    <dbReference type="NCBI Taxonomy" id="2972120"/>
    <lineage>
        <taxon>Eukaryota</taxon>
        <taxon>Fungi</taxon>
        <taxon>Dikarya</taxon>
        <taxon>Ascomycota</taxon>
        <taxon>Pezizomycotina</taxon>
        <taxon>Eurotiomycetes</taxon>
        <taxon>Eurotiomycetidae</taxon>
        <taxon>Eurotiales</taxon>
        <taxon>Aspergillaceae</taxon>
        <taxon>Penicillium</taxon>
    </lineage>
</organism>
<name>A0A9W9MGE5_9EURO</name>
<dbReference type="Pfam" id="PF09044">
    <property type="entry name" value="Kp4"/>
    <property type="match status" value="1"/>
</dbReference>
<evidence type="ECO:0000313" key="3">
    <source>
        <dbReference type="EMBL" id="KAJ5200812.1"/>
    </source>
</evidence>
<dbReference type="GO" id="GO:0005576">
    <property type="term" value="C:extracellular region"/>
    <property type="evidence" value="ECO:0007669"/>
    <property type="project" value="InterPro"/>
</dbReference>
<dbReference type="Gene3D" id="3.30.430.10">
    <property type="entry name" value="Killer Toxin P4, subunit A"/>
    <property type="match status" value="1"/>
</dbReference>
<sequence length="239" mass="25357">MAHFAIFKFLLIISVYAHPILSLGINCRGSALCPRATWNNAVPQSIIQLLRDAIYAAPEPLSTAYRNGDHVICVSQSQPITISPGFAIGGITGSIGLSGSIHEGGICLFPEYMASGASLTLTTIRPLLDAVLEHGCTTCGSVPIHFVDEGNNDPSDGILTFNYVANPYCIDNCISAVGGSELDGASTTKGEVVIVTASESASIKPPVEVVTVTARRYFDFNRVDYIRIASGSFSKRSNQ</sequence>
<feature type="signal peptide" evidence="1">
    <location>
        <begin position="1"/>
        <end position="17"/>
    </location>
</feature>
<reference evidence="3" key="1">
    <citation type="submission" date="2022-11" db="EMBL/GenBank/DDBJ databases">
        <authorList>
            <person name="Petersen C."/>
        </authorList>
    </citation>
    <scope>NUCLEOTIDE SEQUENCE</scope>
    <source>
        <strain evidence="3">IBT 16849</strain>
    </source>
</reference>
<dbReference type="AlphaFoldDB" id="A0A9W9MGE5"/>
<evidence type="ECO:0000259" key="2">
    <source>
        <dbReference type="Pfam" id="PF09044"/>
    </source>
</evidence>
<evidence type="ECO:0000256" key="1">
    <source>
        <dbReference type="SAM" id="SignalP"/>
    </source>
</evidence>
<dbReference type="InterPro" id="IPR015131">
    <property type="entry name" value="Killer_tox_Kp4"/>
</dbReference>
<evidence type="ECO:0000313" key="4">
    <source>
        <dbReference type="Proteomes" id="UP001150879"/>
    </source>
</evidence>
<dbReference type="EMBL" id="JAPQKP010000003">
    <property type="protein sequence ID" value="KAJ5200812.1"/>
    <property type="molecule type" value="Genomic_DNA"/>
</dbReference>
<protein>
    <submittedName>
        <fullName evidence="3">Killer toxin</fullName>
    </submittedName>
</protein>
<dbReference type="InterPro" id="IPR011329">
    <property type="entry name" value="Killer_tox_Kp4/SMK"/>
</dbReference>
<feature type="chain" id="PRO_5040835601" evidence="1">
    <location>
        <begin position="18"/>
        <end position="239"/>
    </location>
</feature>
<dbReference type="SUPFAM" id="SSF55221">
    <property type="entry name" value="Yeast killer toxins"/>
    <property type="match status" value="1"/>
</dbReference>
<reference evidence="3" key="2">
    <citation type="journal article" date="2023" name="IMA Fungus">
        <title>Comparative genomic study of the Penicillium genus elucidates a diverse pangenome and 15 lateral gene transfer events.</title>
        <authorList>
            <person name="Petersen C."/>
            <person name="Sorensen T."/>
            <person name="Nielsen M.R."/>
            <person name="Sondergaard T.E."/>
            <person name="Sorensen J.L."/>
            <person name="Fitzpatrick D.A."/>
            <person name="Frisvad J.C."/>
            <person name="Nielsen K.L."/>
        </authorList>
    </citation>
    <scope>NUCLEOTIDE SEQUENCE</scope>
    <source>
        <strain evidence="3">IBT 16849</strain>
    </source>
</reference>
<proteinExistence type="predicted"/>
<dbReference type="Proteomes" id="UP001150879">
    <property type="component" value="Unassembled WGS sequence"/>
</dbReference>
<keyword evidence="1" id="KW-0732">Signal</keyword>
<gene>
    <name evidence="3" type="ORF">N7472_006016</name>
</gene>
<comment type="caution">
    <text evidence="3">The sequence shown here is derived from an EMBL/GenBank/DDBJ whole genome shotgun (WGS) entry which is preliminary data.</text>
</comment>